<dbReference type="EMBL" id="BK015204">
    <property type="protein sequence ID" value="DAD95868.1"/>
    <property type="molecule type" value="Genomic_DNA"/>
</dbReference>
<organism evidence="1">
    <name type="scientific">Siphoviridae sp. ct1is2</name>
    <dbReference type="NCBI Taxonomy" id="2826273"/>
    <lineage>
        <taxon>Viruses</taxon>
        <taxon>Duplodnaviria</taxon>
        <taxon>Heunggongvirae</taxon>
        <taxon>Uroviricota</taxon>
        <taxon>Caudoviricetes</taxon>
    </lineage>
</organism>
<sequence>MDSTPKLKISPILIQLCHMRNNTTSYFRQNYWMEEINN</sequence>
<evidence type="ECO:0000313" key="1">
    <source>
        <dbReference type="EMBL" id="DAD95868.1"/>
    </source>
</evidence>
<proteinExistence type="predicted"/>
<name>A0A8S5NNC9_9CAUD</name>
<accession>A0A8S5NNC9</accession>
<protein>
    <submittedName>
        <fullName evidence="1">Uncharacterized protein</fullName>
    </submittedName>
</protein>
<reference evidence="1" key="1">
    <citation type="journal article" date="2021" name="Proc. Natl. Acad. Sci. U.S.A.">
        <title>A Catalog of Tens of Thousands of Viruses from Human Metagenomes Reveals Hidden Associations with Chronic Diseases.</title>
        <authorList>
            <person name="Tisza M.J."/>
            <person name="Buck C.B."/>
        </authorList>
    </citation>
    <scope>NUCLEOTIDE SEQUENCE</scope>
    <source>
        <strain evidence="1">Ct1is2</strain>
    </source>
</reference>